<evidence type="ECO:0000256" key="9">
    <source>
        <dbReference type="RuleBase" id="RU364020"/>
    </source>
</evidence>
<proteinExistence type="inferred from homology"/>
<keyword evidence="4" id="KW-0812">Transmembrane</keyword>
<dbReference type="KEGG" id="lak:106172947"/>
<keyword evidence="3 9" id="KW-0808">Transferase</keyword>
<dbReference type="EC" id="2.8.2.-" evidence="9"/>
<name>A0A1S3JG16_LINAN</name>
<comment type="subcellular location">
    <subcellularLocation>
        <location evidence="1 9">Golgi apparatus membrane</location>
        <topology evidence="1 9">Single-pass type II membrane protein</topology>
    </subcellularLocation>
</comment>
<dbReference type="GO" id="GO:0016051">
    <property type="term" value="P:carbohydrate biosynthetic process"/>
    <property type="evidence" value="ECO:0007669"/>
    <property type="project" value="InterPro"/>
</dbReference>
<evidence type="ECO:0000256" key="5">
    <source>
        <dbReference type="ARBA" id="ARBA00022989"/>
    </source>
</evidence>
<dbReference type="RefSeq" id="XP_013409350.1">
    <property type="nucleotide sequence ID" value="XM_013553896.1"/>
</dbReference>
<evidence type="ECO:0000313" key="10">
    <source>
        <dbReference type="Proteomes" id="UP000085678"/>
    </source>
</evidence>
<evidence type="ECO:0000256" key="1">
    <source>
        <dbReference type="ARBA" id="ARBA00004323"/>
    </source>
</evidence>
<dbReference type="InterPro" id="IPR005331">
    <property type="entry name" value="Sulfotransferase"/>
</dbReference>
<keyword evidence="8 9" id="KW-0325">Glycoprotein</keyword>
<dbReference type="InterPro" id="IPR018011">
    <property type="entry name" value="Carb_sulfotrans_8-10"/>
</dbReference>
<gene>
    <name evidence="11" type="primary">LOC106172947</name>
</gene>
<reference evidence="11" key="1">
    <citation type="submission" date="2025-08" db="UniProtKB">
        <authorList>
            <consortium name="RefSeq"/>
        </authorList>
    </citation>
    <scope>IDENTIFICATION</scope>
    <source>
        <tissue evidence="11">Gonads</tissue>
    </source>
</reference>
<evidence type="ECO:0000313" key="11">
    <source>
        <dbReference type="RefSeq" id="XP_013409350.1"/>
    </source>
</evidence>
<evidence type="ECO:0000256" key="4">
    <source>
        <dbReference type="ARBA" id="ARBA00022692"/>
    </source>
</evidence>
<dbReference type="AlphaFoldDB" id="A0A1S3JG16"/>
<keyword evidence="10" id="KW-1185">Reference proteome</keyword>
<evidence type="ECO:0000256" key="7">
    <source>
        <dbReference type="ARBA" id="ARBA00023136"/>
    </source>
</evidence>
<keyword evidence="6 9" id="KW-0333">Golgi apparatus</keyword>
<dbReference type="GeneID" id="106172947"/>
<dbReference type="Proteomes" id="UP000085678">
    <property type="component" value="Unplaced"/>
</dbReference>
<dbReference type="PANTHER" id="PTHR12137:SF54">
    <property type="entry name" value="CARBOHYDRATE SULFOTRANSFERASE"/>
    <property type="match status" value="1"/>
</dbReference>
<dbReference type="Pfam" id="PF03567">
    <property type="entry name" value="Sulfotransfer_2"/>
    <property type="match status" value="1"/>
</dbReference>
<comment type="similarity">
    <text evidence="2 9">Belongs to the sulfotransferase 2 family.</text>
</comment>
<evidence type="ECO:0000256" key="6">
    <source>
        <dbReference type="ARBA" id="ARBA00023034"/>
    </source>
</evidence>
<keyword evidence="9" id="KW-0119">Carbohydrate metabolism</keyword>
<dbReference type="OrthoDB" id="2019940at2759"/>
<dbReference type="GO" id="GO:0008146">
    <property type="term" value="F:sulfotransferase activity"/>
    <property type="evidence" value="ECO:0007669"/>
    <property type="project" value="InterPro"/>
</dbReference>
<evidence type="ECO:0000256" key="8">
    <source>
        <dbReference type="ARBA" id="ARBA00023180"/>
    </source>
</evidence>
<protein>
    <recommendedName>
        <fullName evidence="9">Carbohydrate sulfotransferase</fullName>
        <ecNumber evidence="9">2.8.2.-</ecNumber>
    </recommendedName>
</protein>
<keyword evidence="7" id="KW-0472">Membrane</keyword>
<dbReference type="GO" id="GO:0000139">
    <property type="term" value="C:Golgi membrane"/>
    <property type="evidence" value="ECO:0007669"/>
    <property type="project" value="UniProtKB-SubCell"/>
</dbReference>
<evidence type="ECO:0000256" key="2">
    <source>
        <dbReference type="ARBA" id="ARBA00006339"/>
    </source>
</evidence>
<organism evidence="10 11">
    <name type="scientific">Lingula anatina</name>
    <name type="common">Brachiopod</name>
    <name type="synonym">Lingula unguis</name>
    <dbReference type="NCBI Taxonomy" id="7574"/>
    <lineage>
        <taxon>Eukaryota</taxon>
        <taxon>Metazoa</taxon>
        <taxon>Spiralia</taxon>
        <taxon>Lophotrochozoa</taxon>
        <taxon>Brachiopoda</taxon>
        <taxon>Linguliformea</taxon>
        <taxon>Lingulata</taxon>
        <taxon>Lingulida</taxon>
        <taxon>Linguloidea</taxon>
        <taxon>Lingulidae</taxon>
        <taxon>Lingula</taxon>
    </lineage>
</organism>
<keyword evidence="5" id="KW-1133">Transmembrane helix</keyword>
<sequence length="298" mass="35033">MAFRKQRTKWACQHYGSGARTPLNPPSSEELQYIWVSDDLQLVYCEVPKAASSLWKMLILKAKGYPIKSSESVHMIDFPQNLRRLDTYSSSEIENILNHYLKFLILRHPADRLVSAYRDKIKFWKPQNPRALSRVGNYVNQLKGLPPFYPTDIPEDDTQLYYYLKRKINSGAELWDTMTSLRPSNVTFRDFVRYVADHSDAPDKHWAPIHRQCHPCYINYDIISYYETMKEDGANILKLVQHDTDLRIKEKTQSSCPKCLRTSKMFERIYEPEMGKIKQMYQLDWAMALGETDFLKSP</sequence>
<keyword evidence="9" id="KW-0735">Signal-anchor</keyword>
<dbReference type="InParanoid" id="A0A1S3JG16"/>
<accession>A0A1S3JG16</accession>
<dbReference type="PANTHER" id="PTHR12137">
    <property type="entry name" value="CARBOHYDRATE SULFOTRANSFERASE"/>
    <property type="match status" value="1"/>
</dbReference>
<evidence type="ECO:0000256" key="3">
    <source>
        <dbReference type="ARBA" id="ARBA00022679"/>
    </source>
</evidence>